<gene>
    <name evidence="2" type="ORF">O181_038263</name>
</gene>
<dbReference type="AlphaFoldDB" id="A0A9Q3HAV5"/>
<dbReference type="EMBL" id="AVOT02014772">
    <property type="protein sequence ID" value="MBW0498548.1"/>
    <property type="molecule type" value="Genomic_DNA"/>
</dbReference>
<protein>
    <recommendedName>
        <fullName evidence="1">Tf2-1-like SH3-like domain-containing protein</fullName>
    </recommendedName>
</protein>
<proteinExistence type="predicted"/>
<sequence length="168" mass="19521">MAFFQEHKINITHQKLSERWLDSFPILKKIGTHAHHLKLPSQWKYIHPVFNITLLEPVKTSTIPNKHQKPLLQSLLKKKRNGKSLKYWIPSSREENCGIWWNGKVSFKTQKDPLGNQPKTSRIAQNLSRISIIYILTSQAPILQQLDLYGAWWGEELPKVSPTPGMHL</sequence>
<organism evidence="2 3">
    <name type="scientific">Austropuccinia psidii MF-1</name>
    <dbReference type="NCBI Taxonomy" id="1389203"/>
    <lineage>
        <taxon>Eukaryota</taxon>
        <taxon>Fungi</taxon>
        <taxon>Dikarya</taxon>
        <taxon>Basidiomycota</taxon>
        <taxon>Pucciniomycotina</taxon>
        <taxon>Pucciniomycetes</taxon>
        <taxon>Pucciniales</taxon>
        <taxon>Sphaerophragmiaceae</taxon>
        <taxon>Austropuccinia</taxon>
    </lineage>
</organism>
<evidence type="ECO:0000259" key="1">
    <source>
        <dbReference type="Pfam" id="PF24626"/>
    </source>
</evidence>
<dbReference type="Proteomes" id="UP000765509">
    <property type="component" value="Unassembled WGS sequence"/>
</dbReference>
<comment type="caution">
    <text evidence="2">The sequence shown here is derived from an EMBL/GenBank/DDBJ whole genome shotgun (WGS) entry which is preliminary data.</text>
</comment>
<dbReference type="OrthoDB" id="3341476at2759"/>
<name>A0A9Q3HAV5_9BASI</name>
<evidence type="ECO:0000313" key="2">
    <source>
        <dbReference type="EMBL" id="MBW0498548.1"/>
    </source>
</evidence>
<keyword evidence="3" id="KW-1185">Reference proteome</keyword>
<accession>A0A9Q3HAV5</accession>
<dbReference type="InterPro" id="IPR056924">
    <property type="entry name" value="SH3_Tf2-1"/>
</dbReference>
<evidence type="ECO:0000313" key="3">
    <source>
        <dbReference type="Proteomes" id="UP000765509"/>
    </source>
</evidence>
<feature type="domain" description="Tf2-1-like SH3-like" evidence="1">
    <location>
        <begin position="11"/>
        <end position="58"/>
    </location>
</feature>
<dbReference type="Pfam" id="PF24626">
    <property type="entry name" value="SH3_Tf2-1"/>
    <property type="match status" value="1"/>
</dbReference>
<reference evidence="2" key="1">
    <citation type="submission" date="2021-03" db="EMBL/GenBank/DDBJ databases">
        <title>Draft genome sequence of rust myrtle Austropuccinia psidii MF-1, a brazilian biotype.</title>
        <authorList>
            <person name="Quecine M.C."/>
            <person name="Pachon D.M.R."/>
            <person name="Bonatelli M.L."/>
            <person name="Correr F.H."/>
            <person name="Franceschini L.M."/>
            <person name="Leite T.F."/>
            <person name="Margarido G.R.A."/>
            <person name="Almeida C.A."/>
            <person name="Ferrarezi J.A."/>
            <person name="Labate C.A."/>
        </authorList>
    </citation>
    <scope>NUCLEOTIDE SEQUENCE</scope>
    <source>
        <strain evidence="2">MF-1</strain>
    </source>
</reference>